<dbReference type="RefSeq" id="XP_012207347.1">
    <property type="nucleotide sequence ID" value="XM_012351957.1"/>
</dbReference>
<evidence type="ECO:0000313" key="2">
    <source>
        <dbReference type="EMBL" id="KDO21901.1"/>
    </source>
</evidence>
<accession>A0A067C5S4</accession>
<evidence type="ECO:0000313" key="3">
    <source>
        <dbReference type="Proteomes" id="UP000030745"/>
    </source>
</evidence>
<gene>
    <name evidence="2" type="ORF">SPRG_13084</name>
</gene>
<dbReference type="EMBL" id="KK583278">
    <property type="protein sequence ID" value="KDO21901.1"/>
    <property type="molecule type" value="Genomic_DNA"/>
</dbReference>
<keyword evidence="3" id="KW-1185">Reference proteome</keyword>
<dbReference type="Proteomes" id="UP000030745">
    <property type="component" value="Unassembled WGS sequence"/>
</dbReference>
<dbReference type="KEGG" id="spar:SPRG_13084"/>
<sequence length="97" mass="10870">MYTAIGQQDEDRGDEPSTTQQRTVERRVGLLQWPSGTRRLRLPGRVFDELVPGHASSRPEQVRVVHNETHEGVATIAAMQEIPIEEMVDTDTSVFGV</sequence>
<dbReference type="VEuPathDB" id="FungiDB:SPRG_13084"/>
<dbReference type="GeneID" id="24134989"/>
<reference evidence="2 3" key="1">
    <citation type="journal article" date="2013" name="PLoS Genet.">
        <title>Distinctive expansion of potential virulence genes in the genome of the oomycete fish pathogen Saprolegnia parasitica.</title>
        <authorList>
            <person name="Jiang R.H."/>
            <person name="de Bruijn I."/>
            <person name="Haas B.J."/>
            <person name="Belmonte R."/>
            <person name="Lobach L."/>
            <person name="Christie J."/>
            <person name="van den Ackerveken G."/>
            <person name="Bottin A."/>
            <person name="Bulone V."/>
            <person name="Diaz-Moreno S.M."/>
            <person name="Dumas B."/>
            <person name="Fan L."/>
            <person name="Gaulin E."/>
            <person name="Govers F."/>
            <person name="Grenville-Briggs L.J."/>
            <person name="Horner N.R."/>
            <person name="Levin J.Z."/>
            <person name="Mammella M."/>
            <person name="Meijer H.J."/>
            <person name="Morris P."/>
            <person name="Nusbaum C."/>
            <person name="Oome S."/>
            <person name="Phillips A.J."/>
            <person name="van Rooyen D."/>
            <person name="Rzeszutek E."/>
            <person name="Saraiva M."/>
            <person name="Secombes C.J."/>
            <person name="Seidl M.F."/>
            <person name="Snel B."/>
            <person name="Stassen J.H."/>
            <person name="Sykes S."/>
            <person name="Tripathy S."/>
            <person name="van den Berg H."/>
            <person name="Vega-Arreguin J.C."/>
            <person name="Wawra S."/>
            <person name="Young S.K."/>
            <person name="Zeng Q."/>
            <person name="Dieguez-Uribeondo J."/>
            <person name="Russ C."/>
            <person name="Tyler B.M."/>
            <person name="van West P."/>
        </authorList>
    </citation>
    <scope>NUCLEOTIDE SEQUENCE [LARGE SCALE GENOMIC DNA]</scope>
    <source>
        <strain evidence="2 3">CBS 223.65</strain>
    </source>
</reference>
<organism evidence="2 3">
    <name type="scientific">Saprolegnia parasitica (strain CBS 223.65)</name>
    <dbReference type="NCBI Taxonomy" id="695850"/>
    <lineage>
        <taxon>Eukaryota</taxon>
        <taxon>Sar</taxon>
        <taxon>Stramenopiles</taxon>
        <taxon>Oomycota</taxon>
        <taxon>Saprolegniomycetes</taxon>
        <taxon>Saprolegniales</taxon>
        <taxon>Saprolegniaceae</taxon>
        <taxon>Saprolegnia</taxon>
    </lineage>
</organism>
<protein>
    <submittedName>
        <fullName evidence="2">Uncharacterized protein</fullName>
    </submittedName>
</protein>
<proteinExistence type="predicted"/>
<feature type="region of interest" description="Disordered" evidence="1">
    <location>
        <begin position="1"/>
        <end position="26"/>
    </location>
</feature>
<evidence type="ECO:0000256" key="1">
    <source>
        <dbReference type="SAM" id="MobiDB-lite"/>
    </source>
</evidence>
<name>A0A067C5S4_SAPPC</name>
<dbReference type="AlphaFoldDB" id="A0A067C5S4"/>